<reference evidence="1 2" key="1">
    <citation type="submission" date="2019-04" db="EMBL/GenBank/DDBJ databases">
        <title>A pseudo-fructophilic Leuconostoc citreum strain F192-5 isolated from peel of satsuma mandarin: the first report for isolation and characterization of strain-dependent fructophilic-like characteristics.</title>
        <authorList>
            <person name="Maeno S."/>
            <person name="Tanizawa Y."/>
            <person name="Kajikawa A."/>
            <person name="Kanesaki Y."/>
            <person name="Kubota E."/>
            <person name="Arita M."/>
            <person name="Leon D."/>
            <person name="Endo A."/>
        </authorList>
    </citation>
    <scope>NUCLEOTIDE SEQUENCE [LARGE SCALE GENOMIC DNA]</scope>
    <source>
        <strain evidence="1 2">F192-5</strain>
    </source>
</reference>
<organism evidence="1 2">
    <name type="scientific">Leuconostoc citreum</name>
    <dbReference type="NCBI Taxonomy" id="33964"/>
    <lineage>
        <taxon>Bacteria</taxon>
        <taxon>Bacillati</taxon>
        <taxon>Bacillota</taxon>
        <taxon>Bacilli</taxon>
        <taxon>Lactobacillales</taxon>
        <taxon>Lactobacillaceae</taxon>
        <taxon>Leuconostoc</taxon>
    </lineage>
</organism>
<dbReference type="EMBL" id="BJJW01000013">
    <property type="protein sequence ID" value="GDZ84471.1"/>
    <property type="molecule type" value="Genomic_DNA"/>
</dbReference>
<dbReference type="Proteomes" id="UP000323274">
    <property type="component" value="Unassembled WGS sequence"/>
</dbReference>
<gene>
    <name evidence="1" type="ORF">LCIT_17130</name>
</gene>
<dbReference type="AlphaFoldDB" id="A0A5A5U071"/>
<evidence type="ECO:0000313" key="2">
    <source>
        <dbReference type="Proteomes" id="UP000323274"/>
    </source>
</evidence>
<proteinExistence type="predicted"/>
<dbReference type="RefSeq" id="WP_149334744.1">
    <property type="nucleotide sequence ID" value="NZ_BJJW01000013.1"/>
</dbReference>
<evidence type="ECO:0008006" key="3">
    <source>
        <dbReference type="Google" id="ProtNLM"/>
    </source>
</evidence>
<comment type="caution">
    <text evidence="1">The sequence shown here is derived from an EMBL/GenBank/DDBJ whole genome shotgun (WGS) entry which is preliminary data.</text>
</comment>
<protein>
    <recommendedName>
        <fullName evidence="3">Phage gp6-like head-tail connector protein</fullName>
    </recommendedName>
</protein>
<sequence length="101" mass="11322">MTVNVNDILDEYHIDSSPTEVKTMQGLLDFAQDYLVNVVDHTSNIQDITTKTSANLVDRCIITIATSLYYDRFYTESGSIPLAVQLMVATIKQLYIEKVGS</sequence>
<evidence type="ECO:0000313" key="1">
    <source>
        <dbReference type="EMBL" id="GDZ84471.1"/>
    </source>
</evidence>
<accession>A0A5A5U071</accession>
<name>A0A5A5U071_LEUCI</name>